<name>A0ACC2S8C9_9FUNG</name>
<proteinExistence type="predicted"/>
<accession>A0ACC2S8C9</accession>
<protein>
    <submittedName>
        <fullName evidence="1">Glutathione synthetase</fullName>
        <ecNumber evidence="1">6.3.2.3</ecNumber>
    </submittedName>
</protein>
<dbReference type="Proteomes" id="UP001165960">
    <property type="component" value="Unassembled WGS sequence"/>
</dbReference>
<evidence type="ECO:0000313" key="2">
    <source>
        <dbReference type="Proteomes" id="UP001165960"/>
    </source>
</evidence>
<dbReference type="EMBL" id="QTSX02005714">
    <property type="protein sequence ID" value="KAJ9058623.1"/>
    <property type="molecule type" value="Genomic_DNA"/>
</dbReference>
<keyword evidence="2" id="KW-1185">Reference proteome</keyword>
<sequence>MEYKPSIFQVDELQACNEKELIELSQLYSLSNGLLILPPPDVKNSTLLLDASTTQPAYALATPAPTTIYPTPFPKRNFSQAYDLQPIFNLLIDKIALDSEFLLEILKPVSKVDDFLAHLIEIFEATSQSVSNQPIRLGIHRSDYILHYDAANEMGDLDGQNLKEVINFFSSNKFKLLQVEINTIASSFGSLSSLTTGLHNFLSARTGNFWGHFPSENPQSSPIPENNSLLNIAKGLAQAHSLYGSAQAAVLFIVQEGERNVFDQRHIELALFQRYGIIVIRKTLLQAKQDVHLGLDDKLYIDTQEISVVYFRSGYSPDDYPSAVEWEARLILEKSRAVKCPNIAYHLAGSKKIQQVLAQPGVLERFISDPQHLDLIRQCFAGLYPLDYSPEGDAAFQKALQSPSRFVMKPSREGGGNNIYGEDIVSFLQSLPENDPSRSAYILMDRILPPHLINNNVGLRFGQPSLRGNFVSELGIYGVFLTKNDDVSLNLAGGHLLRTKLDSSNEGGVAVGHSVIDSPYLV</sequence>
<dbReference type="EC" id="6.3.2.3" evidence="1"/>
<keyword evidence="1" id="KW-0436">Ligase</keyword>
<gene>
    <name evidence="1" type="primary">GSH2_2</name>
    <name evidence="1" type="ORF">DSO57_1010417</name>
</gene>
<organism evidence="1 2">
    <name type="scientific">Entomophthora muscae</name>
    <dbReference type="NCBI Taxonomy" id="34485"/>
    <lineage>
        <taxon>Eukaryota</taxon>
        <taxon>Fungi</taxon>
        <taxon>Fungi incertae sedis</taxon>
        <taxon>Zoopagomycota</taxon>
        <taxon>Entomophthoromycotina</taxon>
        <taxon>Entomophthoromycetes</taxon>
        <taxon>Entomophthorales</taxon>
        <taxon>Entomophthoraceae</taxon>
        <taxon>Entomophthora</taxon>
    </lineage>
</organism>
<evidence type="ECO:0000313" key="1">
    <source>
        <dbReference type="EMBL" id="KAJ9058623.1"/>
    </source>
</evidence>
<comment type="caution">
    <text evidence="1">The sequence shown here is derived from an EMBL/GenBank/DDBJ whole genome shotgun (WGS) entry which is preliminary data.</text>
</comment>
<reference evidence="1" key="1">
    <citation type="submission" date="2022-04" db="EMBL/GenBank/DDBJ databases">
        <title>Genome of the entomopathogenic fungus Entomophthora muscae.</title>
        <authorList>
            <person name="Elya C."/>
            <person name="Lovett B.R."/>
            <person name="Lee E."/>
            <person name="Macias A.M."/>
            <person name="Hajek A.E."/>
            <person name="De Bivort B.L."/>
            <person name="Kasson M.T."/>
            <person name="De Fine Licht H.H."/>
            <person name="Stajich J.E."/>
        </authorList>
    </citation>
    <scope>NUCLEOTIDE SEQUENCE</scope>
    <source>
        <strain evidence="1">Berkeley</strain>
    </source>
</reference>